<dbReference type="InterPro" id="IPR000845">
    <property type="entry name" value="Nucleoside_phosphorylase_d"/>
</dbReference>
<evidence type="ECO:0000259" key="4">
    <source>
        <dbReference type="Pfam" id="PF01048"/>
    </source>
</evidence>
<comment type="caution">
    <text evidence="5">The sequence shown here is derived from an EMBL/GenBank/DDBJ whole genome shotgun (WGS) entry which is preliminary data.</text>
</comment>
<dbReference type="Gene3D" id="3.40.50.1580">
    <property type="entry name" value="Nucleoside phosphorylase domain"/>
    <property type="match status" value="1"/>
</dbReference>
<dbReference type="GO" id="GO:0005829">
    <property type="term" value="C:cytosol"/>
    <property type="evidence" value="ECO:0007669"/>
    <property type="project" value="TreeGrafter"/>
</dbReference>
<dbReference type="GO" id="GO:0004850">
    <property type="term" value="F:uridine phosphorylase activity"/>
    <property type="evidence" value="ECO:0007669"/>
    <property type="project" value="UniProtKB-EC"/>
</dbReference>
<evidence type="ECO:0000313" key="5">
    <source>
        <dbReference type="EMBL" id="OQX91231.1"/>
    </source>
</evidence>
<evidence type="ECO:0000313" key="6">
    <source>
        <dbReference type="Proteomes" id="UP000192611"/>
    </source>
</evidence>
<dbReference type="EC" id="2.4.2.3" evidence="1"/>
<evidence type="ECO:0000256" key="3">
    <source>
        <dbReference type="ARBA" id="ARBA00048447"/>
    </source>
</evidence>
<dbReference type="Proteomes" id="UP000192611">
    <property type="component" value="Unassembled WGS sequence"/>
</dbReference>
<dbReference type="GO" id="GO:0009116">
    <property type="term" value="P:nucleoside metabolic process"/>
    <property type="evidence" value="ECO:0007669"/>
    <property type="project" value="InterPro"/>
</dbReference>
<dbReference type="InterPro" id="IPR035994">
    <property type="entry name" value="Nucleoside_phosphorylase_sf"/>
</dbReference>
<evidence type="ECO:0000256" key="1">
    <source>
        <dbReference type="ARBA" id="ARBA00011888"/>
    </source>
</evidence>
<reference evidence="6" key="1">
    <citation type="submission" date="2017-03" db="EMBL/GenBank/DDBJ databases">
        <title>Novel pathways for hydrocarbon cycling and metabolic interdependencies in hydrothermal sediment communities.</title>
        <authorList>
            <person name="Dombrowski N."/>
            <person name="Seitz K."/>
            <person name="Teske A."/>
            <person name="Baker B."/>
        </authorList>
    </citation>
    <scope>NUCLEOTIDE SEQUENCE [LARGE SCALE GENOMIC DNA]</scope>
</reference>
<dbReference type="EMBL" id="NATQ01000006">
    <property type="protein sequence ID" value="OQX91231.1"/>
    <property type="molecule type" value="Genomic_DNA"/>
</dbReference>
<gene>
    <name evidence="5" type="ORF">B6D57_00550</name>
</gene>
<organism evidence="5 6">
    <name type="scientific">Candidatus Coatesbacteria bacterium 4484_99</name>
    <dbReference type="NCBI Taxonomy" id="1970774"/>
    <lineage>
        <taxon>Bacteria</taxon>
        <taxon>Candidatus Coatesiibacteriota</taxon>
    </lineage>
</organism>
<name>A0A1W9S305_9BACT</name>
<evidence type="ECO:0000256" key="2">
    <source>
        <dbReference type="ARBA" id="ARBA00021980"/>
    </source>
</evidence>
<feature type="domain" description="Nucleoside phosphorylase" evidence="4">
    <location>
        <begin position="59"/>
        <end position="219"/>
    </location>
</feature>
<dbReference type="AlphaFoldDB" id="A0A1W9S305"/>
<proteinExistence type="predicted"/>
<dbReference type="Pfam" id="PF01048">
    <property type="entry name" value="PNP_UDP_1"/>
    <property type="match status" value="1"/>
</dbReference>
<accession>A0A1W9S305</accession>
<protein>
    <recommendedName>
        <fullName evidence="2">Uridine phosphorylase</fullName>
        <ecNumber evidence="1">2.4.2.3</ecNumber>
    </recommendedName>
</protein>
<dbReference type="PANTHER" id="PTHR43691">
    <property type="entry name" value="URIDINE PHOSPHORYLASE"/>
    <property type="match status" value="1"/>
</dbReference>
<dbReference type="SUPFAM" id="SSF53167">
    <property type="entry name" value="Purine and uridine phosphorylases"/>
    <property type="match status" value="1"/>
</dbReference>
<sequence>MLDRIKHFFVKHFFKRLNRNQRLAYTCLRTTTVDRTCIICVSRDVERELTRRSWSKYNRGYTKRIRLGGKWVCLLKCGVGTPDCNFNLRALYYAGARTLIRADVCGGLKSHIGDVIIARDAVPLDAYTSRLGYKYPIKGDPNLIRIATDIVANRFSADAYRVGRVITVDEFFEQSGDDIEMWSKMGIAVDMETSTLYRSAKELGIPAISIMCVSDVPYSPENIFEHPEKYPIDRYKEGIKNLIDLSVELIRAI</sequence>
<dbReference type="PANTHER" id="PTHR43691:SF11">
    <property type="entry name" value="FI09636P-RELATED"/>
    <property type="match status" value="1"/>
</dbReference>
<comment type="catalytic activity">
    <reaction evidence="3">
        <text>uridine + phosphate = alpha-D-ribose 1-phosphate + uracil</text>
        <dbReference type="Rhea" id="RHEA:24388"/>
        <dbReference type="ChEBI" id="CHEBI:16704"/>
        <dbReference type="ChEBI" id="CHEBI:17568"/>
        <dbReference type="ChEBI" id="CHEBI:43474"/>
        <dbReference type="ChEBI" id="CHEBI:57720"/>
        <dbReference type="EC" id="2.4.2.3"/>
    </reaction>
</comment>